<evidence type="ECO:0000256" key="2">
    <source>
        <dbReference type="ARBA" id="ARBA00022737"/>
    </source>
</evidence>
<evidence type="ECO:0000256" key="6">
    <source>
        <dbReference type="ARBA" id="ARBA00023163"/>
    </source>
</evidence>
<dbReference type="InterPro" id="IPR036236">
    <property type="entry name" value="Znf_C2H2_sf"/>
</dbReference>
<dbReference type="PANTHER" id="PTHR24379">
    <property type="entry name" value="KRAB AND ZINC FINGER DOMAIN-CONTAINING"/>
    <property type="match status" value="1"/>
</dbReference>
<dbReference type="OrthoDB" id="8069632at2759"/>
<dbReference type="GO" id="GO:0008270">
    <property type="term" value="F:zinc ion binding"/>
    <property type="evidence" value="ECO:0007669"/>
    <property type="project" value="UniProtKB-KW"/>
</dbReference>
<feature type="region of interest" description="Disordered" evidence="8">
    <location>
        <begin position="136"/>
        <end position="208"/>
    </location>
</feature>
<dbReference type="PROSITE" id="PS50157">
    <property type="entry name" value="ZINC_FINGER_C2H2_2"/>
    <property type="match status" value="3"/>
</dbReference>
<feature type="compositionally biased region" description="Basic and acidic residues" evidence="8">
    <location>
        <begin position="328"/>
        <end position="344"/>
    </location>
</feature>
<keyword evidence="11" id="KW-1185">Reference proteome</keyword>
<evidence type="ECO:0000259" key="9">
    <source>
        <dbReference type="PROSITE" id="PS50157"/>
    </source>
</evidence>
<dbReference type="SMART" id="SM00355">
    <property type="entry name" value="ZnF_C2H2"/>
    <property type="match status" value="7"/>
</dbReference>
<feature type="region of interest" description="Disordered" evidence="8">
    <location>
        <begin position="328"/>
        <end position="379"/>
    </location>
</feature>
<evidence type="ECO:0000256" key="1">
    <source>
        <dbReference type="ARBA" id="ARBA00022723"/>
    </source>
</evidence>
<dbReference type="AlphaFoldDB" id="A0A0P8Y4W6"/>
<evidence type="ECO:0000256" key="7">
    <source>
        <dbReference type="PROSITE-ProRule" id="PRU00042"/>
    </source>
</evidence>
<organism evidence="10 11">
    <name type="scientific">Drosophila ananassae</name>
    <name type="common">Fruit fly</name>
    <dbReference type="NCBI Taxonomy" id="7217"/>
    <lineage>
        <taxon>Eukaryota</taxon>
        <taxon>Metazoa</taxon>
        <taxon>Ecdysozoa</taxon>
        <taxon>Arthropoda</taxon>
        <taxon>Hexapoda</taxon>
        <taxon>Insecta</taxon>
        <taxon>Pterygota</taxon>
        <taxon>Neoptera</taxon>
        <taxon>Endopterygota</taxon>
        <taxon>Diptera</taxon>
        <taxon>Brachycera</taxon>
        <taxon>Muscomorpha</taxon>
        <taxon>Ephydroidea</taxon>
        <taxon>Drosophilidae</taxon>
        <taxon>Drosophila</taxon>
        <taxon>Sophophora</taxon>
    </lineage>
</organism>
<dbReference type="FunCoup" id="A0A0P8Y4W6">
    <property type="interactions" value="331"/>
</dbReference>
<dbReference type="GeneID" id="6496134"/>
<evidence type="ECO:0000313" key="11">
    <source>
        <dbReference type="Proteomes" id="UP000007801"/>
    </source>
</evidence>
<dbReference type="PROSITE" id="PS00028">
    <property type="entry name" value="ZINC_FINGER_C2H2_1"/>
    <property type="match status" value="3"/>
</dbReference>
<evidence type="ECO:0000256" key="4">
    <source>
        <dbReference type="ARBA" id="ARBA00022833"/>
    </source>
</evidence>
<feature type="domain" description="C2H2-type" evidence="9">
    <location>
        <begin position="218"/>
        <end position="246"/>
    </location>
</feature>
<keyword evidence="5" id="KW-0805">Transcription regulation</keyword>
<reference evidence="10 11" key="1">
    <citation type="journal article" date="2007" name="Nature">
        <title>Evolution of genes and genomes on the Drosophila phylogeny.</title>
        <authorList>
            <consortium name="Drosophila 12 Genomes Consortium"/>
            <person name="Clark A.G."/>
            <person name="Eisen M.B."/>
            <person name="Smith D.R."/>
            <person name="Bergman C.M."/>
            <person name="Oliver B."/>
            <person name="Markow T.A."/>
            <person name="Kaufman T.C."/>
            <person name="Kellis M."/>
            <person name="Gelbart W."/>
            <person name="Iyer V.N."/>
            <person name="Pollard D.A."/>
            <person name="Sackton T.B."/>
            <person name="Larracuente A.M."/>
            <person name="Singh N.D."/>
            <person name="Abad J.P."/>
            <person name="Abt D.N."/>
            <person name="Adryan B."/>
            <person name="Aguade M."/>
            <person name="Akashi H."/>
            <person name="Anderson W.W."/>
            <person name="Aquadro C.F."/>
            <person name="Ardell D.H."/>
            <person name="Arguello R."/>
            <person name="Artieri C.G."/>
            <person name="Barbash D.A."/>
            <person name="Barker D."/>
            <person name="Barsanti P."/>
            <person name="Batterham P."/>
            <person name="Batzoglou S."/>
            <person name="Begun D."/>
            <person name="Bhutkar A."/>
            <person name="Blanco E."/>
            <person name="Bosak S.A."/>
            <person name="Bradley R.K."/>
            <person name="Brand A.D."/>
            <person name="Brent M.R."/>
            <person name="Brooks A.N."/>
            <person name="Brown R.H."/>
            <person name="Butlin R.K."/>
            <person name="Caggese C."/>
            <person name="Calvi B.R."/>
            <person name="Bernardo de Carvalho A."/>
            <person name="Caspi A."/>
            <person name="Castrezana S."/>
            <person name="Celniker S.E."/>
            <person name="Chang J.L."/>
            <person name="Chapple C."/>
            <person name="Chatterji S."/>
            <person name="Chinwalla A."/>
            <person name="Civetta A."/>
            <person name="Clifton S.W."/>
            <person name="Comeron J.M."/>
            <person name="Costello J.C."/>
            <person name="Coyne J.A."/>
            <person name="Daub J."/>
            <person name="David R.G."/>
            <person name="Delcher A.L."/>
            <person name="Delehaunty K."/>
            <person name="Do C.B."/>
            <person name="Ebling H."/>
            <person name="Edwards K."/>
            <person name="Eickbush T."/>
            <person name="Evans J.D."/>
            <person name="Filipski A."/>
            <person name="Findeiss S."/>
            <person name="Freyhult E."/>
            <person name="Fulton L."/>
            <person name="Fulton R."/>
            <person name="Garcia A.C."/>
            <person name="Gardiner A."/>
            <person name="Garfield D.A."/>
            <person name="Garvin B.E."/>
            <person name="Gibson G."/>
            <person name="Gilbert D."/>
            <person name="Gnerre S."/>
            <person name="Godfrey J."/>
            <person name="Good R."/>
            <person name="Gotea V."/>
            <person name="Gravely B."/>
            <person name="Greenberg A.J."/>
            <person name="Griffiths-Jones S."/>
            <person name="Gross S."/>
            <person name="Guigo R."/>
            <person name="Gustafson E.A."/>
            <person name="Haerty W."/>
            <person name="Hahn M.W."/>
            <person name="Halligan D.L."/>
            <person name="Halpern A.L."/>
            <person name="Halter G.M."/>
            <person name="Han M.V."/>
            <person name="Heger A."/>
            <person name="Hillier L."/>
            <person name="Hinrichs A.S."/>
            <person name="Holmes I."/>
            <person name="Hoskins R.A."/>
            <person name="Hubisz M.J."/>
            <person name="Hultmark D."/>
            <person name="Huntley M.A."/>
            <person name="Jaffe D.B."/>
            <person name="Jagadeeshan S."/>
            <person name="Jeck W.R."/>
            <person name="Johnson J."/>
            <person name="Jones C.D."/>
            <person name="Jordan W.C."/>
            <person name="Karpen G.H."/>
            <person name="Kataoka E."/>
            <person name="Keightley P.D."/>
            <person name="Kheradpour P."/>
            <person name="Kirkness E.F."/>
            <person name="Koerich L.B."/>
            <person name="Kristiansen K."/>
            <person name="Kudrna D."/>
            <person name="Kulathinal R.J."/>
            <person name="Kumar S."/>
            <person name="Kwok R."/>
            <person name="Lander E."/>
            <person name="Langley C.H."/>
            <person name="Lapoint R."/>
            <person name="Lazzaro B.P."/>
            <person name="Lee S.J."/>
            <person name="Levesque L."/>
            <person name="Li R."/>
            <person name="Lin C.F."/>
            <person name="Lin M.F."/>
            <person name="Lindblad-Toh K."/>
            <person name="Llopart A."/>
            <person name="Long M."/>
            <person name="Low L."/>
            <person name="Lozovsky E."/>
            <person name="Lu J."/>
            <person name="Luo M."/>
            <person name="Machado C.A."/>
            <person name="Makalowski W."/>
            <person name="Marzo M."/>
            <person name="Matsuda M."/>
            <person name="Matzkin L."/>
            <person name="McAllister B."/>
            <person name="McBride C.S."/>
            <person name="McKernan B."/>
            <person name="McKernan K."/>
            <person name="Mendez-Lago M."/>
            <person name="Minx P."/>
            <person name="Mollenhauer M.U."/>
            <person name="Montooth K."/>
            <person name="Mount S.M."/>
            <person name="Mu X."/>
            <person name="Myers E."/>
            <person name="Negre B."/>
            <person name="Newfeld S."/>
            <person name="Nielsen R."/>
            <person name="Noor M.A."/>
            <person name="O'Grady P."/>
            <person name="Pachter L."/>
            <person name="Papaceit M."/>
            <person name="Parisi M.J."/>
            <person name="Parisi M."/>
            <person name="Parts L."/>
            <person name="Pedersen J.S."/>
            <person name="Pesole G."/>
            <person name="Phillippy A.M."/>
            <person name="Ponting C.P."/>
            <person name="Pop M."/>
            <person name="Porcelli D."/>
            <person name="Powell J.R."/>
            <person name="Prohaska S."/>
            <person name="Pruitt K."/>
            <person name="Puig M."/>
            <person name="Quesneville H."/>
            <person name="Ram K.R."/>
            <person name="Rand D."/>
            <person name="Rasmussen M.D."/>
            <person name="Reed L.K."/>
            <person name="Reenan R."/>
            <person name="Reily A."/>
            <person name="Remington K.A."/>
            <person name="Rieger T.T."/>
            <person name="Ritchie M.G."/>
            <person name="Robin C."/>
            <person name="Rogers Y.H."/>
            <person name="Rohde C."/>
            <person name="Rozas J."/>
            <person name="Rubenfield M.J."/>
            <person name="Ruiz A."/>
            <person name="Russo S."/>
            <person name="Salzberg S.L."/>
            <person name="Sanchez-Gracia A."/>
            <person name="Saranga D.J."/>
            <person name="Sato H."/>
            <person name="Schaeffer S.W."/>
            <person name="Schatz M.C."/>
            <person name="Schlenke T."/>
            <person name="Schwartz R."/>
            <person name="Segarra C."/>
            <person name="Singh R.S."/>
            <person name="Sirot L."/>
            <person name="Sirota M."/>
            <person name="Sisneros N.B."/>
            <person name="Smith C.D."/>
            <person name="Smith T.F."/>
            <person name="Spieth J."/>
            <person name="Stage D.E."/>
            <person name="Stark A."/>
            <person name="Stephan W."/>
            <person name="Strausberg R.L."/>
            <person name="Strempel S."/>
            <person name="Sturgill D."/>
            <person name="Sutton G."/>
            <person name="Sutton G.G."/>
            <person name="Tao W."/>
            <person name="Teichmann S."/>
            <person name="Tobari Y.N."/>
            <person name="Tomimura Y."/>
            <person name="Tsolas J.M."/>
            <person name="Valente V.L."/>
            <person name="Venter E."/>
            <person name="Venter J.C."/>
            <person name="Vicario S."/>
            <person name="Vieira F.G."/>
            <person name="Vilella A.J."/>
            <person name="Villasante A."/>
            <person name="Walenz B."/>
            <person name="Wang J."/>
            <person name="Wasserman M."/>
            <person name="Watts T."/>
            <person name="Wilson D."/>
            <person name="Wilson R.K."/>
            <person name="Wing R.A."/>
            <person name="Wolfner M.F."/>
            <person name="Wong A."/>
            <person name="Wong G.K."/>
            <person name="Wu C.I."/>
            <person name="Wu G."/>
            <person name="Yamamoto D."/>
            <person name="Yang H.P."/>
            <person name="Yang S.P."/>
            <person name="Yorke J.A."/>
            <person name="Yoshida K."/>
            <person name="Zdobnov E."/>
            <person name="Zhang P."/>
            <person name="Zhang Y."/>
            <person name="Zimin A.V."/>
            <person name="Baldwin J."/>
            <person name="Abdouelleil A."/>
            <person name="Abdulkadir J."/>
            <person name="Abebe A."/>
            <person name="Abera B."/>
            <person name="Abreu J."/>
            <person name="Acer S.C."/>
            <person name="Aftuck L."/>
            <person name="Alexander A."/>
            <person name="An P."/>
            <person name="Anderson E."/>
            <person name="Anderson S."/>
            <person name="Arachi H."/>
            <person name="Azer M."/>
            <person name="Bachantsang P."/>
            <person name="Barry A."/>
            <person name="Bayul T."/>
            <person name="Berlin A."/>
            <person name="Bessette D."/>
            <person name="Bloom T."/>
            <person name="Blye J."/>
            <person name="Boguslavskiy L."/>
            <person name="Bonnet C."/>
            <person name="Boukhgalter B."/>
            <person name="Bourzgui I."/>
            <person name="Brown A."/>
            <person name="Cahill P."/>
            <person name="Channer S."/>
            <person name="Cheshatsang Y."/>
            <person name="Chuda L."/>
            <person name="Citroen M."/>
            <person name="Collymore A."/>
            <person name="Cooke P."/>
            <person name="Costello M."/>
            <person name="D'Aco K."/>
            <person name="Daza R."/>
            <person name="De Haan G."/>
            <person name="DeGray S."/>
            <person name="DeMaso C."/>
            <person name="Dhargay N."/>
            <person name="Dooley K."/>
            <person name="Dooley E."/>
            <person name="Doricent M."/>
            <person name="Dorje P."/>
            <person name="Dorjee K."/>
            <person name="Dupes A."/>
            <person name="Elong R."/>
            <person name="Falk J."/>
            <person name="Farina A."/>
            <person name="Faro S."/>
            <person name="Ferguson D."/>
            <person name="Fisher S."/>
            <person name="Foley C.D."/>
            <person name="Franke A."/>
            <person name="Friedrich D."/>
            <person name="Gadbois L."/>
            <person name="Gearin G."/>
            <person name="Gearin C.R."/>
            <person name="Giannoukos G."/>
            <person name="Goode T."/>
            <person name="Graham J."/>
            <person name="Grandbois E."/>
            <person name="Grewal S."/>
            <person name="Gyaltsen K."/>
            <person name="Hafez N."/>
            <person name="Hagos B."/>
            <person name="Hall J."/>
            <person name="Henson C."/>
            <person name="Hollinger A."/>
            <person name="Honan T."/>
            <person name="Huard M.D."/>
            <person name="Hughes L."/>
            <person name="Hurhula B."/>
            <person name="Husby M.E."/>
            <person name="Kamat A."/>
            <person name="Kanga B."/>
            <person name="Kashin S."/>
            <person name="Khazanovich D."/>
            <person name="Kisner P."/>
            <person name="Lance K."/>
            <person name="Lara M."/>
            <person name="Lee W."/>
            <person name="Lennon N."/>
            <person name="Letendre F."/>
            <person name="LeVine R."/>
            <person name="Lipovsky A."/>
            <person name="Liu X."/>
            <person name="Liu J."/>
            <person name="Liu S."/>
            <person name="Lokyitsang T."/>
            <person name="Lokyitsang Y."/>
            <person name="Lubonja R."/>
            <person name="Lui A."/>
            <person name="MacDonald P."/>
            <person name="Magnisalis V."/>
            <person name="Maru K."/>
            <person name="Matthews C."/>
            <person name="McCusker W."/>
            <person name="McDonough S."/>
            <person name="Mehta T."/>
            <person name="Meldrim J."/>
            <person name="Meneus L."/>
            <person name="Mihai O."/>
            <person name="Mihalev A."/>
            <person name="Mihova T."/>
            <person name="Mittelman R."/>
            <person name="Mlenga V."/>
            <person name="Montmayeur A."/>
            <person name="Mulrain L."/>
            <person name="Navidi A."/>
            <person name="Naylor J."/>
            <person name="Negash T."/>
            <person name="Nguyen T."/>
            <person name="Nguyen N."/>
            <person name="Nicol R."/>
            <person name="Norbu C."/>
            <person name="Norbu N."/>
            <person name="Novod N."/>
            <person name="O'Neill B."/>
            <person name="Osman S."/>
            <person name="Markiewicz E."/>
            <person name="Oyono O.L."/>
            <person name="Patti C."/>
            <person name="Phunkhang P."/>
            <person name="Pierre F."/>
            <person name="Priest M."/>
            <person name="Raghuraman S."/>
            <person name="Rege F."/>
            <person name="Reyes R."/>
            <person name="Rise C."/>
            <person name="Rogov P."/>
            <person name="Ross K."/>
            <person name="Ryan E."/>
            <person name="Settipalli S."/>
            <person name="Shea T."/>
            <person name="Sherpa N."/>
            <person name="Shi L."/>
            <person name="Shih D."/>
            <person name="Sparrow T."/>
            <person name="Spaulding J."/>
            <person name="Stalker J."/>
            <person name="Stange-Thomann N."/>
            <person name="Stavropoulos S."/>
            <person name="Stone C."/>
            <person name="Strader C."/>
            <person name="Tesfaye S."/>
            <person name="Thomson T."/>
            <person name="Thoulutsang Y."/>
            <person name="Thoulutsang D."/>
            <person name="Topham K."/>
            <person name="Topping I."/>
            <person name="Tsamla T."/>
            <person name="Vassiliev H."/>
            <person name="Vo A."/>
            <person name="Wangchuk T."/>
            <person name="Wangdi T."/>
            <person name="Weiand M."/>
            <person name="Wilkinson J."/>
            <person name="Wilson A."/>
            <person name="Yadav S."/>
            <person name="Young G."/>
            <person name="Yu Q."/>
            <person name="Zembek L."/>
            <person name="Zhong D."/>
            <person name="Zimmer A."/>
            <person name="Zwirko Z."/>
            <person name="Jaffe D.B."/>
            <person name="Alvarez P."/>
            <person name="Brockman W."/>
            <person name="Butler J."/>
            <person name="Chin C."/>
            <person name="Gnerre S."/>
            <person name="Grabherr M."/>
            <person name="Kleber M."/>
            <person name="Mauceli E."/>
            <person name="MacCallum I."/>
        </authorList>
    </citation>
    <scope>NUCLEOTIDE SEQUENCE [LARGE SCALE GENOMIC DNA]</scope>
    <source>
        <strain evidence="11">Tucson 14024-0371.13</strain>
    </source>
</reference>
<keyword evidence="1" id="KW-0479">Metal-binding</keyword>
<protein>
    <submittedName>
        <fullName evidence="10">Uncharacterized protein, isoform B</fullName>
    </submittedName>
</protein>
<dbReference type="InterPro" id="IPR013087">
    <property type="entry name" value="Znf_C2H2_type"/>
</dbReference>
<keyword evidence="4" id="KW-0862">Zinc</keyword>
<feature type="compositionally biased region" description="Low complexity" evidence="8">
    <location>
        <begin position="136"/>
        <end position="145"/>
    </location>
</feature>
<proteinExistence type="predicted"/>
<dbReference type="Gene3D" id="3.30.160.60">
    <property type="entry name" value="Classic Zinc Finger"/>
    <property type="match status" value="1"/>
</dbReference>
<keyword evidence="2" id="KW-0677">Repeat</keyword>
<sequence length="634" mass="73382">MGKHLQESFDVQIGLLKVKDSRLRAIRMQDAPLPDSGSEGDYRGGETEKVDVSGREAEAHEVNCTICGAKKASALLDLRSNQAMHRRLSREWKMQADVIRSTLKAICVECVCKVNMHSEVTRSLVQRMQRLQRSNTVTTTTVTPTQLSPPIADAEVSTTLIDGQEDGDRRNRHSCRSSMSSHNCLEPYSAQPPESPSATESGGRHAGAQSGWRWRTRLECQQCGRAYFRRDYFVQHTRRCRRSRDPTRSPWPKCRVLNEASIDGEEHSPSRTFHCRFCDEDFPSKSIARQHERSKHQTRYSCDLCDAKCDTKYEYDMHHTICSAKQEALQKEDASEPTSREQKVRATRSRSRACSKAREEIETEDKMEEDDSDEEDDQEAAMYTRRMNFTGDWVVNHSRSNSNSALNVSALYDDYEPGDSHITTDKEYDLYQLDLLKAQVRLKAFSCFAPTCCYQTNNLVALMKHDYMKHWKMSWFYCNKCGDVFTSKVFLDYHMYRQNRGLFICHKCRDEFEFQHQLDRHLLLHSKGINYHCNFCRLEFLSEAKLLAHCKRSGHSPNDEPLIRIDRSLSISNRPPPEAVRNMRREYQEREFFIPRVVVPSLRPMPLPNHKPFRFSIGIVEFDEGNPPNCVGCH</sequence>
<dbReference type="SUPFAM" id="SSF57667">
    <property type="entry name" value="beta-beta-alpha zinc fingers"/>
    <property type="match status" value="1"/>
</dbReference>
<name>A0A0P8Y4W6_DROAN</name>
<evidence type="ECO:0000256" key="8">
    <source>
        <dbReference type="SAM" id="MobiDB-lite"/>
    </source>
</evidence>
<feature type="domain" description="C2H2-type" evidence="9">
    <location>
        <begin position="273"/>
        <end position="301"/>
    </location>
</feature>
<dbReference type="eggNOG" id="ENOG502R9NE">
    <property type="taxonomic scope" value="Eukaryota"/>
</dbReference>
<evidence type="ECO:0000313" key="10">
    <source>
        <dbReference type="EMBL" id="KPU76617.1"/>
    </source>
</evidence>
<accession>A0A0P8Y4W6</accession>
<dbReference type="Proteomes" id="UP000007801">
    <property type="component" value="Unassembled WGS sequence"/>
</dbReference>
<dbReference type="EMBL" id="CH902619">
    <property type="protein sequence ID" value="KPU76617.1"/>
    <property type="molecule type" value="Genomic_DNA"/>
</dbReference>
<evidence type="ECO:0000256" key="3">
    <source>
        <dbReference type="ARBA" id="ARBA00022771"/>
    </source>
</evidence>
<keyword evidence="3 7" id="KW-0863">Zinc-finger</keyword>
<dbReference type="InParanoid" id="A0A0P8Y4W6"/>
<dbReference type="PANTHER" id="PTHR24379:SF121">
    <property type="entry name" value="C2H2-TYPE DOMAIN-CONTAINING PROTEIN"/>
    <property type="match status" value="1"/>
</dbReference>
<feature type="domain" description="C2H2-type" evidence="9">
    <location>
        <begin position="503"/>
        <end position="526"/>
    </location>
</feature>
<evidence type="ECO:0000256" key="5">
    <source>
        <dbReference type="ARBA" id="ARBA00023015"/>
    </source>
</evidence>
<feature type="compositionally biased region" description="Basic residues" evidence="8">
    <location>
        <begin position="345"/>
        <end position="355"/>
    </location>
</feature>
<keyword evidence="6" id="KW-0804">Transcription</keyword>
<feature type="region of interest" description="Disordered" evidence="8">
    <location>
        <begin position="27"/>
        <end position="47"/>
    </location>
</feature>
<gene>
    <name evidence="10" type="primary">Dana\GF13292</name>
    <name evidence="10" type="synonym">dana_GLEANR_13306</name>
    <name evidence="10" type="ORF">GF13292</name>
</gene>
<feature type="compositionally biased region" description="Acidic residues" evidence="8">
    <location>
        <begin position="361"/>
        <end position="379"/>
    </location>
</feature>